<dbReference type="RefSeq" id="WP_066561143.1">
    <property type="nucleotide sequence ID" value="NZ_JAJEQN010000045.1"/>
</dbReference>
<evidence type="ECO:0000256" key="7">
    <source>
        <dbReference type="ARBA" id="ARBA00023136"/>
    </source>
</evidence>
<evidence type="ECO:0000256" key="10">
    <source>
        <dbReference type="SAM" id="MobiDB-lite"/>
    </source>
</evidence>
<evidence type="ECO:0000313" key="13">
    <source>
        <dbReference type="EMBL" id="MCC2222702.1"/>
    </source>
</evidence>
<keyword evidence="2" id="KW-0813">Transport</keyword>
<proteinExistence type="inferred from homology"/>
<dbReference type="GO" id="GO:0015031">
    <property type="term" value="P:protein transport"/>
    <property type="evidence" value="ECO:0007669"/>
    <property type="project" value="UniProtKB-KW"/>
</dbReference>
<dbReference type="PANTHER" id="PTHR12428:SF65">
    <property type="entry name" value="CYTOCHROME C OXIDASE ASSEMBLY PROTEIN COX18, MITOCHONDRIAL"/>
    <property type="match status" value="1"/>
</dbReference>
<feature type="region of interest" description="Disordered" evidence="10">
    <location>
        <begin position="387"/>
        <end position="421"/>
    </location>
</feature>
<feature type="transmembrane region" description="Helical" evidence="11">
    <location>
        <begin position="284"/>
        <end position="315"/>
    </location>
</feature>
<dbReference type="GO" id="GO:0032977">
    <property type="term" value="F:membrane insertase activity"/>
    <property type="evidence" value="ECO:0007669"/>
    <property type="project" value="InterPro"/>
</dbReference>
<sequence>MDFLSLTQSNWFLVGPVAKVLGVVMNGIYEFLDMFGIASIGLAIILFTIIIKALMLPLSIKQQKFTKLNSIMAPELQQVQKKYANLDKSSPKYNEMLLKQNEEMKEVYAKYGTSPTGGCVQMLIQMPILFALYQVIYKIPGYITKVRAFYEPIVEALQNIPTYMDNADFVTLAQQNGINAAGLSDSNKLIDLLYNFDKAEWTKFTEIFPNLNEYVAKALPSIEKANYFLGMDLATAPAQQLWPGVLIPILAGLTQWLSSKMMQTDNGSKNSDDTMGSTMKTMNIMMPLMSVFFCFTFSAGIGVYWIASSVVMILIQMIVNKYMERIDINQMVEKNIEKANVKRVKKGQKPLKAKAVMNVRTIEEERELEEKKEAELKERVTKQVEKSTEYYSTTQKKKGKLASKAGMVQQYNEKSEKKNRK</sequence>
<evidence type="ECO:0000256" key="9">
    <source>
        <dbReference type="RuleBase" id="RU003945"/>
    </source>
</evidence>
<name>A0AAE3JEJ0_9FIRM</name>
<dbReference type="Proteomes" id="UP001198200">
    <property type="component" value="Unassembled WGS sequence"/>
</dbReference>
<gene>
    <name evidence="13" type="ORF">LKD48_13905</name>
</gene>
<reference evidence="13 14" key="1">
    <citation type="submission" date="2021-10" db="EMBL/GenBank/DDBJ databases">
        <title>Anaerobic single-cell dispensing facilitates the cultivation of human gut bacteria.</title>
        <authorList>
            <person name="Afrizal A."/>
        </authorList>
    </citation>
    <scope>NUCLEOTIDE SEQUENCE [LARGE SCALE GENOMIC DNA]</scope>
    <source>
        <strain evidence="13 14">CLA-AA-H224</strain>
    </source>
</reference>
<dbReference type="Pfam" id="PF02096">
    <property type="entry name" value="60KD_IMP"/>
    <property type="match status" value="1"/>
</dbReference>
<evidence type="ECO:0000259" key="12">
    <source>
        <dbReference type="Pfam" id="PF02096"/>
    </source>
</evidence>
<dbReference type="EMBL" id="JAJEQN010000045">
    <property type="protein sequence ID" value="MCC2222702.1"/>
    <property type="molecule type" value="Genomic_DNA"/>
</dbReference>
<keyword evidence="14" id="KW-1185">Reference proteome</keyword>
<evidence type="ECO:0000256" key="4">
    <source>
        <dbReference type="ARBA" id="ARBA00022692"/>
    </source>
</evidence>
<dbReference type="CDD" id="cd20070">
    <property type="entry name" value="5TM_YidC_Alb3"/>
    <property type="match status" value="1"/>
</dbReference>
<feature type="domain" description="Membrane insertase YidC/Oxa/ALB C-terminal" evidence="12">
    <location>
        <begin position="41"/>
        <end position="321"/>
    </location>
</feature>
<evidence type="ECO:0000256" key="3">
    <source>
        <dbReference type="ARBA" id="ARBA00022475"/>
    </source>
</evidence>
<accession>A0AAE3JEJ0</accession>
<keyword evidence="5" id="KW-0653">Protein transport</keyword>
<comment type="caution">
    <text evidence="13">The sequence shown here is derived from an EMBL/GenBank/DDBJ whole genome shotgun (WGS) entry which is preliminary data.</text>
</comment>
<evidence type="ECO:0000256" key="8">
    <source>
        <dbReference type="ARBA" id="ARBA00023186"/>
    </source>
</evidence>
<dbReference type="InterPro" id="IPR047196">
    <property type="entry name" value="YidC_ALB_C"/>
</dbReference>
<organism evidence="13 14">
    <name type="scientific">Anthropogastromicrobium aceti</name>
    <dbReference type="NCBI Taxonomy" id="2981768"/>
    <lineage>
        <taxon>Bacteria</taxon>
        <taxon>Bacillati</taxon>
        <taxon>Bacillota</taxon>
        <taxon>Clostridia</taxon>
        <taxon>Lachnospirales</taxon>
        <taxon>Lachnospiraceae</taxon>
        <taxon>Anthropogastromicrobium</taxon>
    </lineage>
</organism>
<keyword evidence="8" id="KW-0143">Chaperone</keyword>
<comment type="subcellular location">
    <subcellularLocation>
        <location evidence="1">Cell membrane</location>
        <topology evidence="1">Multi-pass membrane protein</topology>
    </subcellularLocation>
    <subcellularLocation>
        <location evidence="9">Membrane</location>
        <topology evidence="9">Multi-pass membrane protein</topology>
    </subcellularLocation>
</comment>
<keyword evidence="6 11" id="KW-1133">Transmembrane helix</keyword>
<dbReference type="InterPro" id="IPR028055">
    <property type="entry name" value="YidC/Oxa/ALB_C"/>
</dbReference>
<evidence type="ECO:0000313" key="14">
    <source>
        <dbReference type="Proteomes" id="UP001198200"/>
    </source>
</evidence>
<keyword evidence="7 11" id="KW-0472">Membrane</keyword>
<dbReference type="PANTHER" id="PTHR12428">
    <property type="entry name" value="OXA1"/>
    <property type="match status" value="1"/>
</dbReference>
<dbReference type="AlphaFoldDB" id="A0AAE3JEJ0"/>
<dbReference type="GO" id="GO:0005886">
    <property type="term" value="C:plasma membrane"/>
    <property type="evidence" value="ECO:0007669"/>
    <property type="project" value="UniProtKB-SubCell"/>
</dbReference>
<dbReference type="NCBIfam" id="TIGR03592">
    <property type="entry name" value="yidC_oxa1_cterm"/>
    <property type="match status" value="1"/>
</dbReference>
<feature type="transmembrane region" description="Helical" evidence="11">
    <location>
        <begin position="35"/>
        <end position="58"/>
    </location>
</feature>
<evidence type="ECO:0000256" key="11">
    <source>
        <dbReference type="SAM" id="Phobius"/>
    </source>
</evidence>
<protein>
    <submittedName>
        <fullName evidence="13">YidC/Oxa1 family membrane protein insertase</fullName>
    </submittedName>
</protein>
<evidence type="ECO:0000256" key="5">
    <source>
        <dbReference type="ARBA" id="ARBA00022927"/>
    </source>
</evidence>
<evidence type="ECO:0000256" key="2">
    <source>
        <dbReference type="ARBA" id="ARBA00022448"/>
    </source>
</evidence>
<evidence type="ECO:0000256" key="1">
    <source>
        <dbReference type="ARBA" id="ARBA00004651"/>
    </source>
</evidence>
<dbReference type="GO" id="GO:0051205">
    <property type="term" value="P:protein insertion into membrane"/>
    <property type="evidence" value="ECO:0007669"/>
    <property type="project" value="TreeGrafter"/>
</dbReference>
<dbReference type="InterPro" id="IPR001708">
    <property type="entry name" value="YidC/ALB3/OXA1/COX18"/>
</dbReference>
<comment type="similarity">
    <text evidence="9">Belongs to the OXA1/ALB3/YidC family.</text>
</comment>
<keyword evidence="4 9" id="KW-0812">Transmembrane</keyword>
<evidence type="ECO:0000256" key="6">
    <source>
        <dbReference type="ARBA" id="ARBA00022989"/>
    </source>
</evidence>
<keyword evidence="3" id="KW-1003">Cell membrane</keyword>